<keyword evidence="2" id="KW-1185">Reference proteome</keyword>
<dbReference type="Proteomes" id="UP001186974">
    <property type="component" value="Unassembled WGS sequence"/>
</dbReference>
<evidence type="ECO:0000313" key="1">
    <source>
        <dbReference type="EMBL" id="KAK3079463.1"/>
    </source>
</evidence>
<protein>
    <submittedName>
        <fullName evidence="1">Uncharacterized protein</fullName>
    </submittedName>
</protein>
<dbReference type="EMBL" id="JAWDJW010001132">
    <property type="protein sequence ID" value="KAK3079463.1"/>
    <property type="molecule type" value="Genomic_DNA"/>
</dbReference>
<reference evidence="1" key="1">
    <citation type="submission" date="2024-09" db="EMBL/GenBank/DDBJ databases">
        <title>Black Yeasts Isolated from many extreme environments.</title>
        <authorList>
            <person name="Coleine C."/>
            <person name="Stajich J.E."/>
            <person name="Selbmann L."/>
        </authorList>
    </citation>
    <scope>NUCLEOTIDE SEQUENCE</scope>
    <source>
        <strain evidence="1">CCFEE 5737</strain>
    </source>
</reference>
<name>A0ACC3DRY4_9PEZI</name>
<organism evidence="1 2">
    <name type="scientific">Coniosporium uncinatum</name>
    <dbReference type="NCBI Taxonomy" id="93489"/>
    <lineage>
        <taxon>Eukaryota</taxon>
        <taxon>Fungi</taxon>
        <taxon>Dikarya</taxon>
        <taxon>Ascomycota</taxon>
        <taxon>Pezizomycotina</taxon>
        <taxon>Dothideomycetes</taxon>
        <taxon>Dothideomycetes incertae sedis</taxon>
        <taxon>Coniosporium</taxon>
    </lineage>
</organism>
<proteinExistence type="predicted"/>
<gene>
    <name evidence="1" type="ORF">LTS18_004804</name>
</gene>
<sequence length="416" mass="47334">MAGYTLLRTKPTTLRTAPQPTTITPPPKRPSLKRSRTKHSRLVQRITQAKIPSKMDGEYREQYSYTQIRLLGEGSEGKAWLVRQSSTNKLFVMKITNHAYTINNRIRESGGRQNLRTFFGSSLIPLSNEANILLSYLPVYEHPHILHMYSYQPRTSDRTSLTSRAITEYCDGGDLYAVVRRWNDHYSSSSAPRARSRPNLPGSFIYHVFLQLTAALAYIHHGAFFSPTTKSVSLLPEAARGTWPQVVHRDIKLANIFLRWTPMRGDCPGNVYPDVVLADFGHATPTASKDSSMGKDFLHGGRMVENSPDQRHCGTREYNPPEWPCTPHPSADVYALGLVLYELCTGFRMDAKKGAEGVGRMYGGTMQSLVERCTDRDWRRRPSSRELLREWWGVAVQKREEGVRRGSEMPRWAFGR</sequence>
<evidence type="ECO:0000313" key="2">
    <source>
        <dbReference type="Proteomes" id="UP001186974"/>
    </source>
</evidence>
<comment type="caution">
    <text evidence="1">The sequence shown here is derived from an EMBL/GenBank/DDBJ whole genome shotgun (WGS) entry which is preliminary data.</text>
</comment>
<accession>A0ACC3DRY4</accession>